<evidence type="ECO:0000313" key="2">
    <source>
        <dbReference type="EMBL" id="GHO99150.1"/>
    </source>
</evidence>
<organism evidence="2 3">
    <name type="scientific">Reticulibacter mediterranei</name>
    <dbReference type="NCBI Taxonomy" id="2778369"/>
    <lineage>
        <taxon>Bacteria</taxon>
        <taxon>Bacillati</taxon>
        <taxon>Chloroflexota</taxon>
        <taxon>Ktedonobacteria</taxon>
        <taxon>Ktedonobacterales</taxon>
        <taxon>Reticulibacteraceae</taxon>
        <taxon>Reticulibacter</taxon>
    </lineage>
</organism>
<feature type="region of interest" description="Disordered" evidence="1">
    <location>
        <begin position="37"/>
        <end position="60"/>
    </location>
</feature>
<reference evidence="2" key="1">
    <citation type="submission" date="2020-10" db="EMBL/GenBank/DDBJ databases">
        <title>Taxonomic study of unclassified bacteria belonging to the class Ktedonobacteria.</title>
        <authorList>
            <person name="Yabe S."/>
            <person name="Wang C.M."/>
            <person name="Zheng Y."/>
            <person name="Sakai Y."/>
            <person name="Cavaletti L."/>
            <person name="Monciardini P."/>
            <person name="Donadio S."/>
        </authorList>
    </citation>
    <scope>NUCLEOTIDE SEQUENCE</scope>
    <source>
        <strain evidence="2">ID150040</strain>
    </source>
</reference>
<sequence length="60" mass="6739">MKKEDGTLLLLHGAEQYAYMFLEDEEAHCPADNATKQYKRADKKGDKANACTDKRKHPGG</sequence>
<keyword evidence="3" id="KW-1185">Reference proteome</keyword>
<protein>
    <submittedName>
        <fullName evidence="2">Uncharacterized protein</fullName>
    </submittedName>
</protein>
<proteinExistence type="predicted"/>
<evidence type="ECO:0000256" key="1">
    <source>
        <dbReference type="SAM" id="MobiDB-lite"/>
    </source>
</evidence>
<accession>A0A8J3IYL1</accession>
<dbReference type="Proteomes" id="UP000597444">
    <property type="component" value="Unassembled WGS sequence"/>
</dbReference>
<dbReference type="AlphaFoldDB" id="A0A8J3IYL1"/>
<evidence type="ECO:0000313" key="3">
    <source>
        <dbReference type="Proteomes" id="UP000597444"/>
    </source>
</evidence>
<comment type="caution">
    <text evidence="2">The sequence shown here is derived from an EMBL/GenBank/DDBJ whole genome shotgun (WGS) entry which is preliminary data.</text>
</comment>
<name>A0A8J3IYL1_9CHLR</name>
<gene>
    <name evidence="2" type="ORF">KSF_091980</name>
</gene>
<dbReference type="EMBL" id="BNJK01000002">
    <property type="protein sequence ID" value="GHO99150.1"/>
    <property type="molecule type" value="Genomic_DNA"/>
</dbReference>